<dbReference type="Pfam" id="PF02397">
    <property type="entry name" value="Bac_transf"/>
    <property type="match status" value="1"/>
</dbReference>
<dbReference type="GO" id="GO:0016780">
    <property type="term" value="F:phosphotransferase activity, for other substituted phosphate groups"/>
    <property type="evidence" value="ECO:0007669"/>
    <property type="project" value="TreeGrafter"/>
</dbReference>
<dbReference type="RefSeq" id="WP_271735530.1">
    <property type="nucleotide sequence ID" value="NZ_CP116590.1"/>
</dbReference>
<accession>A0AAE9XR96</accession>
<dbReference type="Proteomes" id="UP001179483">
    <property type="component" value="Chromosome"/>
</dbReference>
<evidence type="ECO:0000313" key="5">
    <source>
        <dbReference type="Proteomes" id="UP001179483"/>
    </source>
</evidence>
<comment type="similarity">
    <text evidence="1">Belongs to the bacterial sugar transferase family.</text>
</comment>
<evidence type="ECO:0000259" key="3">
    <source>
        <dbReference type="Pfam" id="PF02397"/>
    </source>
</evidence>
<organism evidence="4 5">
    <name type="scientific">Aerococcus urinaeequi</name>
    <dbReference type="NCBI Taxonomy" id="51665"/>
    <lineage>
        <taxon>Bacteria</taxon>
        <taxon>Bacillati</taxon>
        <taxon>Bacillota</taxon>
        <taxon>Bacilli</taxon>
        <taxon>Lactobacillales</taxon>
        <taxon>Aerococcaceae</taxon>
        <taxon>Aerococcus</taxon>
    </lineage>
</organism>
<dbReference type="PANTHER" id="PTHR30576">
    <property type="entry name" value="COLANIC BIOSYNTHESIS UDP-GLUCOSE LIPID CARRIER TRANSFERASE"/>
    <property type="match status" value="1"/>
</dbReference>
<proteinExistence type="inferred from homology"/>
<sequence length="205" mass="23879">MNLYKIFFKRIIDIMVSIIALILLSPIFLILSIVIKMKLGSPIFFSQERPGKNGKIFKMHKFRTMTDAKDIEGNLLPDSERLTGFGRKLRATSLDELPELWNILKGDMSLIGPRPLLKEYLFLYNDFQKRRHDIRPGLTGWAQVNGRNLLIWNDKFLLDVYYVEHISFIFDIKIILLTIKSILKREGINSESSDTMEKFPGNKEN</sequence>
<dbReference type="EMBL" id="CP116590">
    <property type="protein sequence ID" value="WCG37239.1"/>
    <property type="molecule type" value="Genomic_DNA"/>
</dbReference>
<keyword evidence="2" id="KW-1133">Transmembrane helix</keyword>
<name>A0AAE9XR96_9LACT</name>
<dbReference type="AlphaFoldDB" id="A0AAE9XR96"/>
<feature type="domain" description="Bacterial sugar transferase" evidence="3">
    <location>
        <begin position="9"/>
        <end position="184"/>
    </location>
</feature>
<evidence type="ECO:0000256" key="1">
    <source>
        <dbReference type="ARBA" id="ARBA00006464"/>
    </source>
</evidence>
<dbReference type="InterPro" id="IPR003362">
    <property type="entry name" value="Bact_transf"/>
</dbReference>
<gene>
    <name evidence="4" type="ORF">PML80_06835</name>
</gene>
<feature type="transmembrane region" description="Helical" evidence="2">
    <location>
        <begin position="12"/>
        <end position="35"/>
    </location>
</feature>
<keyword evidence="2" id="KW-0472">Membrane</keyword>
<protein>
    <submittedName>
        <fullName evidence="4">Sugar transferase</fullName>
    </submittedName>
</protein>
<keyword evidence="2" id="KW-0812">Transmembrane</keyword>
<keyword evidence="4" id="KW-0808">Transferase</keyword>
<dbReference type="PANTHER" id="PTHR30576:SF8">
    <property type="entry name" value="UNDECAPRENYL-PHOSPHATE GALACTOSE PHOSPHOTRANSFERASE"/>
    <property type="match status" value="1"/>
</dbReference>
<evidence type="ECO:0000256" key="2">
    <source>
        <dbReference type="SAM" id="Phobius"/>
    </source>
</evidence>
<reference evidence="4" key="1">
    <citation type="submission" date="2023-01" db="EMBL/GenBank/DDBJ databases">
        <title>Oxazolidinone resistance genes in florfenicol resistant enterococci from beef cattle and veal calves at slaughter.</title>
        <authorList>
            <person name="Biggel M."/>
        </authorList>
    </citation>
    <scope>NUCLEOTIDE SEQUENCE</scope>
    <source>
        <strain evidence="4">K79-1</strain>
    </source>
</reference>
<evidence type="ECO:0000313" key="4">
    <source>
        <dbReference type="EMBL" id="WCG37239.1"/>
    </source>
</evidence>